<dbReference type="EMBL" id="QJKJ01006522">
    <property type="protein sequence ID" value="RDX86418.1"/>
    <property type="molecule type" value="Genomic_DNA"/>
</dbReference>
<evidence type="ECO:0000313" key="1">
    <source>
        <dbReference type="EMBL" id="RDX86418.1"/>
    </source>
</evidence>
<comment type="caution">
    <text evidence="1">The sequence shown here is derived from an EMBL/GenBank/DDBJ whole genome shotgun (WGS) entry which is preliminary data.</text>
</comment>
<keyword evidence="2" id="KW-1185">Reference proteome</keyword>
<reference evidence="1" key="1">
    <citation type="submission" date="2018-05" db="EMBL/GenBank/DDBJ databases">
        <title>Draft genome of Mucuna pruriens seed.</title>
        <authorList>
            <person name="Nnadi N.E."/>
            <person name="Vos R."/>
            <person name="Hasami M.H."/>
            <person name="Devisetty U.K."/>
            <person name="Aguiy J.C."/>
        </authorList>
    </citation>
    <scope>NUCLEOTIDE SEQUENCE [LARGE SCALE GENOMIC DNA]</scope>
    <source>
        <strain evidence="1">JCA_2017</strain>
    </source>
</reference>
<feature type="non-terminal residue" evidence="1">
    <location>
        <position position="1"/>
    </location>
</feature>
<protein>
    <submittedName>
        <fullName evidence="1">Uncharacterized protein</fullName>
    </submittedName>
</protein>
<dbReference type="AlphaFoldDB" id="A0A371G781"/>
<organism evidence="1 2">
    <name type="scientific">Mucuna pruriens</name>
    <name type="common">Velvet bean</name>
    <name type="synonym">Dolichos pruriens</name>
    <dbReference type="NCBI Taxonomy" id="157652"/>
    <lineage>
        <taxon>Eukaryota</taxon>
        <taxon>Viridiplantae</taxon>
        <taxon>Streptophyta</taxon>
        <taxon>Embryophyta</taxon>
        <taxon>Tracheophyta</taxon>
        <taxon>Spermatophyta</taxon>
        <taxon>Magnoliopsida</taxon>
        <taxon>eudicotyledons</taxon>
        <taxon>Gunneridae</taxon>
        <taxon>Pentapetalae</taxon>
        <taxon>rosids</taxon>
        <taxon>fabids</taxon>
        <taxon>Fabales</taxon>
        <taxon>Fabaceae</taxon>
        <taxon>Papilionoideae</taxon>
        <taxon>50 kb inversion clade</taxon>
        <taxon>NPAAA clade</taxon>
        <taxon>indigoferoid/millettioid clade</taxon>
        <taxon>Phaseoleae</taxon>
        <taxon>Mucuna</taxon>
    </lineage>
</organism>
<gene>
    <name evidence="1" type="ORF">CR513_32248</name>
</gene>
<dbReference type="Proteomes" id="UP000257109">
    <property type="component" value="Unassembled WGS sequence"/>
</dbReference>
<sequence length="147" mass="15959">MSSSGEAQIGRSNKVCLNCSSRLTHAASAMSHRFETSRIIASCASTCAGITILVNQSVNLFRKQQIRSWRRELPAESVEEEVEGSEVGLFLAVSAPLLRGLFLAGGGRRSVNAAALALVDEAVVVAELPLVVVFHFKIWRERGTYQI</sequence>
<name>A0A371G781_MUCPR</name>
<evidence type="ECO:0000313" key="2">
    <source>
        <dbReference type="Proteomes" id="UP000257109"/>
    </source>
</evidence>
<accession>A0A371G781</accession>
<proteinExistence type="predicted"/>